<evidence type="ECO:0008006" key="4">
    <source>
        <dbReference type="Google" id="ProtNLM"/>
    </source>
</evidence>
<accession>A0A0D2BQG2</accession>
<sequence length="535" mass="60232">MSTPYSYLVDHDKGSQGEGDGRDTTNASDLMESTATGATTATLTDGSSTYDGINTPSTTDDGIDTPTSNDPARTGIRGTQASSLALPEPAGMPSSPELTVLLHQIQQAAEDVSQLVGRFGFKMADTLRSPCIKRALFADHKLLRLPCLTYADDFTCRVTRFHAAGQPIYHENSAPLLWWLWDALLDHLPPRVPARGWKLEFTPAHDTDILLPYTISVNLESKCDKDIIELTAWYGGLFHERRIIDAPVARFCFPETKRYGKPIEAPLNIDRRTYQGEGCLAHTFDYLVPRPGSPWRLAMKAFPPDKEEALVVALAGTCKAEDDHVYVAEDQDRQCRNLLQRVPPDAKEYIRNEKLVGKTGGPYNLFFPTTGRWLWGENRQRQRHIQKFDLGALEHVIAKVIPDPVVPPRYVTASEVAMLEFLRSELEIPVPKVFSWSDNSDNPSDFLRVGDDSVECPIKIEGDELTNHQKDGRRHNEFQDLLKTRNISVAEEGWVPSEEFTEREDDLVTAIKETIESLDSEQERREFNDRLHRGT</sequence>
<reference evidence="2 3" key="1">
    <citation type="submission" date="2015-01" db="EMBL/GenBank/DDBJ databases">
        <title>The Genome Sequence of Exophiala oligosperma CBS72588.</title>
        <authorList>
            <consortium name="The Broad Institute Genomics Platform"/>
            <person name="Cuomo C."/>
            <person name="de Hoog S."/>
            <person name="Gorbushina A."/>
            <person name="Stielow B."/>
            <person name="Teixiera M."/>
            <person name="Abouelleil A."/>
            <person name="Chapman S.B."/>
            <person name="Priest M."/>
            <person name="Young S.K."/>
            <person name="Wortman J."/>
            <person name="Nusbaum C."/>
            <person name="Birren B."/>
        </authorList>
    </citation>
    <scope>NUCLEOTIDE SEQUENCE [LARGE SCALE GENOMIC DNA]</scope>
    <source>
        <strain evidence="2 3">CBS 72588</strain>
    </source>
</reference>
<dbReference type="InterPro" id="IPR051035">
    <property type="entry name" value="Mito_inheritance_9"/>
</dbReference>
<dbReference type="AlphaFoldDB" id="A0A0D2BQG2"/>
<dbReference type="RefSeq" id="XP_016259978.1">
    <property type="nucleotide sequence ID" value="XM_016409670.1"/>
</dbReference>
<keyword evidence="3" id="KW-1185">Reference proteome</keyword>
<dbReference type="OrthoDB" id="2968323at2759"/>
<dbReference type="PANTHER" id="PTHR36091:SF2">
    <property type="entry name" value="AMINOGLYCOSIDE PHOSPHOTRANSFERASE DOMAIN-CONTAINING PROTEIN"/>
    <property type="match status" value="1"/>
</dbReference>
<feature type="compositionally biased region" description="Basic and acidic residues" evidence="1">
    <location>
        <begin position="9"/>
        <end position="23"/>
    </location>
</feature>
<dbReference type="GO" id="GO:0005739">
    <property type="term" value="C:mitochondrion"/>
    <property type="evidence" value="ECO:0007669"/>
    <property type="project" value="TreeGrafter"/>
</dbReference>
<evidence type="ECO:0000256" key="1">
    <source>
        <dbReference type="SAM" id="MobiDB-lite"/>
    </source>
</evidence>
<feature type="compositionally biased region" description="Polar residues" evidence="1">
    <location>
        <begin position="50"/>
        <end position="76"/>
    </location>
</feature>
<dbReference type="Proteomes" id="UP000053342">
    <property type="component" value="Unassembled WGS sequence"/>
</dbReference>
<gene>
    <name evidence="2" type="ORF">PV06_08347</name>
</gene>
<dbReference type="EMBL" id="KN847339">
    <property type="protein sequence ID" value="KIW39762.1"/>
    <property type="molecule type" value="Genomic_DNA"/>
</dbReference>
<evidence type="ECO:0000313" key="2">
    <source>
        <dbReference type="EMBL" id="KIW39762.1"/>
    </source>
</evidence>
<organism evidence="2 3">
    <name type="scientific">Exophiala oligosperma</name>
    <dbReference type="NCBI Taxonomy" id="215243"/>
    <lineage>
        <taxon>Eukaryota</taxon>
        <taxon>Fungi</taxon>
        <taxon>Dikarya</taxon>
        <taxon>Ascomycota</taxon>
        <taxon>Pezizomycotina</taxon>
        <taxon>Eurotiomycetes</taxon>
        <taxon>Chaetothyriomycetidae</taxon>
        <taxon>Chaetothyriales</taxon>
        <taxon>Herpotrichiellaceae</taxon>
        <taxon>Exophiala</taxon>
    </lineage>
</organism>
<dbReference type="VEuPathDB" id="FungiDB:PV06_08347"/>
<name>A0A0D2BQG2_9EURO</name>
<feature type="compositionally biased region" description="Low complexity" evidence="1">
    <location>
        <begin position="33"/>
        <end position="49"/>
    </location>
</feature>
<feature type="region of interest" description="Disordered" evidence="1">
    <location>
        <begin position="1"/>
        <end position="76"/>
    </location>
</feature>
<dbReference type="HOGENOM" id="CLU_509023_0_0_1"/>
<proteinExistence type="predicted"/>
<dbReference type="GeneID" id="27360421"/>
<evidence type="ECO:0000313" key="3">
    <source>
        <dbReference type="Proteomes" id="UP000053342"/>
    </source>
</evidence>
<dbReference type="PANTHER" id="PTHR36091">
    <property type="entry name" value="ALTERED INHERITANCE OF MITOCHONDRIA PROTEIN 9, MITOCHONDRIAL"/>
    <property type="match status" value="1"/>
</dbReference>
<protein>
    <recommendedName>
        <fullName evidence="4">Aminoglycoside phosphotransferase domain-containing protein</fullName>
    </recommendedName>
</protein>